<dbReference type="EMBL" id="GBRH01281752">
    <property type="protein sequence ID" value="JAD16143.1"/>
    <property type="molecule type" value="Transcribed_RNA"/>
</dbReference>
<dbReference type="GO" id="GO:0016818">
    <property type="term" value="F:hydrolase activity, acting on acid anhydrides, in phosphorus-containing anhydrides"/>
    <property type="evidence" value="ECO:0007669"/>
    <property type="project" value="InterPro"/>
</dbReference>
<dbReference type="GO" id="GO:1990918">
    <property type="term" value="P:double-strand break repair involved in meiotic recombination"/>
    <property type="evidence" value="ECO:0007669"/>
    <property type="project" value="TreeGrafter"/>
</dbReference>
<dbReference type="GO" id="GO:0003676">
    <property type="term" value="F:nucleic acid binding"/>
    <property type="evidence" value="ECO:0007669"/>
    <property type="project" value="InterPro"/>
</dbReference>
<evidence type="ECO:0000313" key="1">
    <source>
        <dbReference type="EMBL" id="JAD16143.1"/>
    </source>
</evidence>
<dbReference type="PANTHER" id="PTHR11472:SF47">
    <property type="entry name" value="FANCONI ANEMIA GROUP J PROTEIN"/>
    <property type="match status" value="1"/>
</dbReference>
<reference evidence="1" key="1">
    <citation type="submission" date="2014-09" db="EMBL/GenBank/DDBJ databases">
        <authorList>
            <person name="Magalhaes I.L.F."/>
            <person name="Oliveira U."/>
            <person name="Santos F.R."/>
            <person name="Vidigal T.H.D.A."/>
            <person name="Brescovit A.D."/>
            <person name="Santos A.J."/>
        </authorList>
    </citation>
    <scope>NUCLEOTIDE SEQUENCE</scope>
    <source>
        <tissue evidence="1">Shoot tissue taken approximately 20 cm above the soil surface</tissue>
    </source>
</reference>
<name>A0A0A9UEC1_ARUDO</name>
<dbReference type="InterPro" id="IPR045028">
    <property type="entry name" value="DinG/Rad3-like"/>
</dbReference>
<dbReference type="InterPro" id="IPR006555">
    <property type="entry name" value="ATP-dep_Helicase_C"/>
</dbReference>
<dbReference type="GO" id="GO:0005634">
    <property type="term" value="C:nucleus"/>
    <property type="evidence" value="ECO:0007669"/>
    <property type="project" value="TreeGrafter"/>
</dbReference>
<dbReference type="GO" id="GO:0006289">
    <property type="term" value="P:nucleotide-excision repair"/>
    <property type="evidence" value="ECO:0007669"/>
    <property type="project" value="TreeGrafter"/>
</dbReference>
<dbReference type="InterPro" id="IPR027417">
    <property type="entry name" value="P-loop_NTPase"/>
</dbReference>
<dbReference type="GO" id="GO:0005524">
    <property type="term" value="F:ATP binding"/>
    <property type="evidence" value="ECO:0007669"/>
    <property type="project" value="InterPro"/>
</dbReference>
<reference evidence="1" key="2">
    <citation type="journal article" date="2015" name="Data Brief">
        <title>Shoot transcriptome of the giant reed, Arundo donax.</title>
        <authorList>
            <person name="Barrero R.A."/>
            <person name="Guerrero F.D."/>
            <person name="Moolhuijzen P."/>
            <person name="Goolsby J.A."/>
            <person name="Tidwell J."/>
            <person name="Bellgard S.E."/>
            <person name="Bellgard M.I."/>
        </authorList>
    </citation>
    <scope>NUCLEOTIDE SEQUENCE</scope>
    <source>
        <tissue evidence="1">Shoot tissue taken approximately 20 cm above the soil surface</tissue>
    </source>
</reference>
<protein>
    <submittedName>
        <fullName evidence="1">Uncharacterized protein</fullName>
    </submittedName>
</protein>
<organism evidence="1">
    <name type="scientific">Arundo donax</name>
    <name type="common">Giant reed</name>
    <name type="synonym">Donax arundinaceus</name>
    <dbReference type="NCBI Taxonomy" id="35708"/>
    <lineage>
        <taxon>Eukaryota</taxon>
        <taxon>Viridiplantae</taxon>
        <taxon>Streptophyta</taxon>
        <taxon>Embryophyta</taxon>
        <taxon>Tracheophyta</taxon>
        <taxon>Spermatophyta</taxon>
        <taxon>Magnoliopsida</taxon>
        <taxon>Liliopsida</taxon>
        <taxon>Poales</taxon>
        <taxon>Poaceae</taxon>
        <taxon>PACMAD clade</taxon>
        <taxon>Arundinoideae</taxon>
        <taxon>Arundineae</taxon>
        <taxon>Arundo</taxon>
    </lineage>
</organism>
<dbReference type="Gene3D" id="3.40.50.300">
    <property type="entry name" value="P-loop containing nucleotide triphosphate hydrolases"/>
    <property type="match status" value="1"/>
</dbReference>
<proteinExistence type="predicted"/>
<dbReference type="GO" id="GO:0003678">
    <property type="term" value="F:DNA helicase activity"/>
    <property type="evidence" value="ECO:0007669"/>
    <property type="project" value="TreeGrafter"/>
</dbReference>
<accession>A0A0A9UEC1</accession>
<dbReference type="AlphaFoldDB" id="A0A0A9UEC1"/>
<sequence>MLVLRSAVLSSGPTNYRLNACYKSADDSSFQDELGVSLEEICRIAPGGALVFFPSYKLLDKLQARWSQTGQWARLNAQKHVFVEPWGSNEELELVLKGYYDAIHGKASAKKNRDGAKQIIKNRVTKGSSQDSAKAGAVFLAV</sequence>
<dbReference type="Pfam" id="PF13307">
    <property type="entry name" value="Helicase_C_2"/>
    <property type="match status" value="1"/>
</dbReference>
<dbReference type="PANTHER" id="PTHR11472">
    <property type="entry name" value="DNA REPAIR DEAD HELICASE RAD3/XP-D SUBFAMILY MEMBER"/>
    <property type="match status" value="1"/>
</dbReference>